<feature type="domain" description="MPN" evidence="10">
    <location>
        <begin position="154"/>
        <end position="330"/>
    </location>
</feature>
<dbReference type="EMBL" id="CP144748">
    <property type="protein sequence ID" value="WVZ69391.1"/>
    <property type="molecule type" value="Genomic_DNA"/>
</dbReference>
<dbReference type="PROSITE" id="PS50249">
    <property type="entry name" value="MPN"/>
    <property type="match status" value="1"/>
</dbReference>
<evidence type="ECO:0000256" key="6">
    <source>
        <dbReference type="ARBA" id="ARBA00022801"/>
    </source>
</evidence>
<dbReference type="GO" id="GO:0005768">
    <property type="term" value="C:endosome"/>
    <property type="evidence" value="ECO:0007669"/>
    <property type="project" value="TreeGrafter"/>
</dbReference>
<organism evidence="11 12">
    <name type="scientific">Paspalum notatum var. saurae</name>
    <dbReference type="NCBI Taxonomy" id="547442"/>
    <lineage>
        <taxon>Eukaryota</taxon>
        <taxon>Viridiplantae</taxon>
        <taxon>Streptophyta</taxon>
        <taxon>Embryophyta</taxon>
        <taxon>Tracheophyta</taxon>
        <taxon>Spermatophyta</taxon>
        <taxon>Magnoliopsida</taxon>
        <taxon>Liliopsida</taxon>
        <taxon>Poales</taxon>
        <taxon>Poaceae</taxon>
        <taxon>PACMAD clade</taxon>
        <taxon>Panicoideae</taxon>
        <taxon>Andropogonodae</taxon>
        <taxon>Paspaleae</taxon>
        <taxon>Paspalinae</taxon>
        <taxon>Paspalum</taxon>
    </lineage>
</organism>
<sequence length="379" mass="42048">MCVRVRITAACNLVLRSLAFPLQPSSLISPPLGAPDGRSPRCSRAKSFRFRPRLKRLNCPGLFSRYDIDSRRCGIHSTPTKSIYQPAVHCQAAARDHDAGPCAVKHHYPSPIVSWIEDLSSFGNVSFTSDSEYVDEQARATVGQSSTSSNLHDMQISVRLTEEFMELAKDNTSSNLETCGILGASFRDGTYFVTTLIIPKQEGTAHSCQAVNEEEIHAVLSDQSLYPAGWIHVCILASPYFMFHCEIPSVVLYIVSAALTMLHEKDGCVITSHKYTQTTHPSQTCFLSSIDLHTQYSYQVMLPEAVAIVVAPTDPTRQLSYGIFRLTDPGGMEVLRECDETGFHTHRDTTNGSPIYETCSKVHINPNLRFEIVDLRSAQ</sequence>
<dbReference type="PANTHER" id="PTHR12947">
    <property type="entry name" value="AMSH-LIKE PROTEASE"/>
    <property type="match status" value="1"/>
</dbReference>
<dbReference type="InterPro" id="IPR044098">
    <property type="entry name" value="STAMBP/STALP-like_MPN"/>
</dbReference>
<dbReference type="Gene3D" id="3.40.140.10">
    <property type="entry name" value="Cytidine Deaminase, domain 2"/>
    <property type="match status" value="1"/>
</dbReference>
<keyword evidence="7" id="KW-0862">Zinc</keyword>
<evidence type="ECO:0000313" key="12">
    <source>
        <dbReference type="Proteomes" id="UP001341281"/>
    </source>
</evidence>
<keyword evidence="6" id="KW-0378">Hydrolase</keyword>
<keyword evidence="9" id="KW-0732">Signal</keyword>
<dbReference type="GO" id="GO:0140492">
    <property type="term" value="F:metal-dependent deubiquitinase activity"/>
    <property type="evidence" value="ECO:0007669"/>
    <property type="project" value="InterPro"/>
</dbReference>
<dbReference type="AlphaFoldDB" id="A0AAQ3TA51"/>
<dbReference type="SUPFAM" id="SSF102712">
    <property type="entry name" value="JAB1/MPN domain"/>
    <property type="match status" value="1"/>
</dbReference>
<dbReference type="GO" id="GO:0061578">
    <property type="term" value="F:K63-linked deubiquitinase activity"/>
    <property type="evidence" value="ECO:0007669"/>
    <property type="project" value="InterPro"/>
</dbReference>
<evidence type="ECO:0000256" key="9">
    <source>
        <dbReference type="SAM" id="SignalP"/>
    </source>
</evidence>
<dbReference type="PANTHER" id="PTHR12947:SF13">
    <property type="entry name" value="FI19924P1"/>
    <property type="match status" value="1"/>
</dbReference>
<evidence type="ECO:0000256" key="8">
    <source>
        <dbReference type="ARBA" id="ARBA00023049"/>
    </source>
</evidence>
<evidence type="ECO:0000256" key="7">
    <source>
        <dbReference type="ARBA" id="ARBA00022833"/>
    </source>
</evidence>
<comment type="similarity">
    <text evidence="2">Belongs to the peptidase M67C family.</text>
</comment>
<evidence type="ECO:0000259" key="10">
    <source>
        <dbReference type="PROSITE" id="PS50249"/>
    </source>
</evidence>
<evidence type="ECO:0000256" key="4">
    <source>
        <dbReference type="ARBA" id="ARBA00022723"/>
    </source>
</evidence>
<feature type="signal peptide" evidence="9">
    <location>
        <begin position="1"/>
        <end position="19"/>
    </location>
</feature>
<dbReference type="InterPro" id="IPR000555">
    <property type="entry name" value="JAMM/MPN+_dom"/>
</dbReference>
<accession>A0AAQ3TA51</accession>
<reference evidence="11 12" key="1">
    <citation type="submission" date="2024-02" db="EMBL/GenBank/DDBJ databases">
        <title>High-quality chromosome-scale genome assembly of Pensacola bahiagrass (Paspalum notatum Flugge var. saurae).</title>
        <authorList>
            <person name="Vega J.M."/>
            <person name="Podio M."/>
            <person name="Orjuela J."/>
            <person name="Siena L.A."/>
            <person name="Pessino S.C."/>
            <person name="Combes M.C."/>
            <person name="Mariac C."/>
            <person name="Albertini E."/>
            <person name="Pupilli F."/>
            <person name="Ortiz J.P.A."/>
            <person name="Leblanc O."/>
        </authorList>
    </citation>
    <scope>NUCLEOTIDE SEQUENCE [LARGE SCALE GENOMIC DNA]</scope>
    <source>
        <strain evidence="11">R1</strain>
        <tissue evidence="11">Leaf</tissue>
    </source>
</reference>
<evidence type="ECO:0000256" key="3">
    <source>
        <dbReference type="ARBA" id="ARBA00022670"/>
    </source>
</evidence>
<dbReference type="CDD" id="cd08066">
    <property type="entry name" value="MPN_AMSH_like"/>
    <property type="match status" value="1"/>
</dbReference>
<name>A0AAQ3TA51_PASNO</name>
<dbReference type="GO" id="GO:0016020">
    <property type="term" value="C:membrane"/>
    <property type="evidence" value="ECO:0007669"/>
    <property type="project" value="TreeGrafter"/>
</dbReference>
<evidence type="ECO:0000256" key="2">
    <source>
        <dbReference type="ARBA" id="ARBA00010981"/>
    </source>
</evidence>
<dbReference type="GO" id="GO:0006508">
    <property type="term" value="P:proteolysis"/>
    <property type="evidence" value="ECO:0007669"/>
    <property type="project" value="UniProtKB-KW"/>
</dbReference>
<evidence type="ECO:0000256" key="1">
    <source>
        <dbReference type="ARBA" id="ARBA00001947"/>
    </source>
</evidence>
<keyword evidence="4" id="KW-0479">Metal-binding</keyword>
<keyword evidence="3" id="KW-0645">Protease</keyword>
<keyword evidence="8" id="KW-0482">Metalloprotease</keyword>
<protein>
    <recommendedName>
        <fullName evidence="10">MPN domain-containing protein</fullName>
    </recommendedName>
</protein>
<evidence type="ECO:0000256" key="5">
    <source>
        <dbReference type="ARBA" id="ARBA00022786"/>
    </source>
</evidence>
<gene>
    <name evidence="11" type="ORF">U9M48_018183</name>
</gene>
<evidence type="ECO:0000313" key="11">
    <source>
        <dbReference type="EMBL" id="WVZ69391.1"/>
    </source>
</evidence>
<dbReference type="GO" id="GO:0046872">
    <property type="term" value="F:metal ion binding"/>
    <property type="evidence" value="ECO:0007669"/>
    <property type="project" value="UniProtKB-KW"/>
</dbReference>
<dbReference type="InterPro" id="IPR037518">
    <property type="entry name" value="MPN"/>
</dbReference>
<proteinExistence type="inferred from homology"/>
<dbReference type="Proteomes" id="UP001341281">
    <property type="component" value="Chromosome 04"/>
</dbReference>
<dbReference type="GO" id="GO:0070536">
    <property type="term" value="P:protein K63-linked deubiquitination"/>
    <property type="evidence" value="ECO:0007669"/>
    <property type="project" value="InterPro"/>
</dbReference>
<feature type="chain" id="PRO_5042947668" description="MPN domain-containing protein" evidence="9">
    <location>
        <begin position="20"/>
        <end position="379"/>
    </location>
</feature>
<keyword evidence="5" id="KW-0833">Ubl conjugation pathway</keyword>
<dbReference type="SMART" id="SM00232">
    <property type="entry name" value="JAB_MPN"/>
    <property type="match status" value="1"/>
</dbReference>
<comment type="cofactor">
    <cofactor evidence="1">
        <name>Zn(2+)</name>
        <dbReference type="ChEBI" id="CHEBI:29105"/>
    </cofactor>
</comment>
<keyword evidence="12" id="KW-1185">Reference proteome</keyword>